<comment type="cofactor">
    <cofactor evidence="1">
        <name>Mg(2+)</name>
        <dbReference type="ChEBI" id="CHEBI:18420"/>
    </cofactor>
</comment>
<dbReference type="Proteomes" id="UP000065473">
    <property type="component" value="Chromosome"/>
</dbReference>
<dbReference type="RefSeq" id="WP_011278984.1">
    <property type="nucleotide sequence ID" value="NZ_BHWZ01000006.1"/>
</dbReference>
<dbReference type="Proteomes" id="UP000060043">
    <property type="component" value="Chromosome"/>
</dbReference>
<dbReference type="SUPFAM" id="SSF54826">
    <property type="entry name" value="Enolase N-terminal domain-like"/>
    <property type="match status" value="1"/>
</dbReference>
<dbReference type="Pfam" id="PF13378">
    <property type="entry name" value="MR_MLE_C"/>
    <property type="match status" value="1"/>
</dbReference>
<dbReference type="SUPFAM" id="SSF51604">
    <property type="entry name" value="Enolase C-terminal domain-like"/>
    <property type="match status" value="1"/>
</dbReference>
<dbReference type="Gene3D" id="3.20.20.120">
    <property type="entry name" value="Enolase-like C-terminal domain"/>
    <property type="match status" value="1"/>
</dbReference>
<dbReference type="CDD" id="cd03316">
    <property type="entry name" value="MR_like"/>
    <property type="match status" value="1"/>
</dbReference>
<dbReference type="EMBL" id="CP013694">
    <property type="protein sequence ID" value="ALU29733.1"/>
    <property type="molecule type" value="Genomic_DNA"/>
</dbReference>
<evidence type="ECO:0000313" key="5">
    <source>
        <dbReference type="EMBL" id="ALU29733.1"/>
    </source>
</evidence>
<sequence length="372" mass="42788">MKVKDVKVHVLKVPLPEPIQFSWEPLPHQDYTFSLIELEGENGVKGYSAIELGSTYKAFINTYVRPLLINLQIDLELIPDRFLQIGSWLIQRTGALEVAIWDLIAKSNQLPLYKMLGGKRKKVKVYASTGRLMDVKETIDLINDYYSKGIDIVKIRFRRNSIKDDLALLREIRKTFGDSIRVAVDANQAWTFTPPYWDRMTALKVAKELEQYDVEWLEEPLYREDIEGYRWLRERSNIKISGGELEYDLSRFKAFVDSKALDIVQADAVYSNGIRECRVIASLAESHNLEFLPHAWDPGMGWVANLHLSASLPESLTKYIETPLDPLWWFNDVLFAITKNKIIVEDGYAILPEDAGLGLEVSDEAIKKYEVE</sequence>
<dbReference type="PANTHER" id="PTHR13794:SF58">
    <property type="entry name" value="MITOCHONDRIAL ENOLASE SUPERFAMILY MEMBER 1"/>
    <property type="match status" value="1"/>
</dbReference>
<dbReference type="EMBL" id="CP013695">
    <property type="protein sequence ID" value="ALU32467.1"/>
    <property type="molecule type" value="Genomic_DNA"/>
</dbReference>
<evidence type="ECO:0000313" key="6">
    <source>
        <dbReference type="EMBL" id="ALU32467.1"/>
    </source>
</evidence>
<reference evidence="7 8" key="1">
    <citation type="submission" date="2015-12" db="EMBL/GenBank/DDBJ databases">
        <title>A stable core within a dynamic pangenome in Sulfolobus acidocaldarius.</title>
        <authorList>
            <person name="Anderson R."/>
            <person name="Kouris A."/>
            <person name="Seward C."/>
            <person name="Campbell K."/>
            <person name="Whitaker R."/>
        </authorList>
    </citation>
    <scope>NUCLEOTIDE SEQUENCE [LARGE SCALE GENOMIC DNA]</scope>
    <source>
        <strain evidence="5 8">GG12-C01-09</strain>
        <strain evidence="6 7">NG05B_CO5_07</strain>
    </source>
</reference>
<dbReference type="PANTHER" id="PTHR13794">
    <property type="entry name" value="ENOLASE SUPERFAMILY, MANDELATE RACEMASE"/>
    <property type="match status" value="1"/>
</dbReference>
<dbReference type="GO" id="GO:0016052">
    <property type="term" value="P:carbohydrate catabolic process"/>
    <property type="evidence" value="ECO:0007669"/>
    <property type="project" value="TreeGrafter"/>
</dbReference>
<evidence type="ECO:0000256" key="2">
    <source>
        <dbReference type="ARBA" id="ARBA00022723"/>
    </source>
</evidence>
<feature type="domain" description="Mandelate racemase/muconate lactonizing enzyme C-terminal" evidence="4">
    <location>
        <begin position="135"/>
        <end position="239"/>
    </location>
</feature>
<dbReference type="SFLD" id="SFLDS00001">
    <property type="entry name" value="Enolase"/>
    <property type="match status" value="1"/>
</dbReference>
<dbReference type="OrthoDB" id="42605at2157"/>
<evidence type="ECO:0000256" key="3">
    <source>
        <dbReference type="ARBA" id="ARBA00022842"/>
    </source>
</evidence>
<dbReference type="GO" id="GO:0000287">
    <property type="term" value="F:magnesium ion binding"/>
    <property type="evidence" value="ECO:0007669"/>
    <property type="project" value="TreeGrafter"/>
</dbReference>
<dbReference type="InterPro" id="IPR013341">
    <property type="entry name" value="Mandelate_racemase_N_dom"/>
</dbReference>
<name>A0A0U3GHW9_9CREN</name>
<keyword evidence="3" id="KW-0460">Magnesium</keyword>
<dbReference type="InterPro" id="IPR046945">
    <property type="entry name" value="RHMD-like"/>
</dbReference>
<keyword evidence="2" id="KW-0479">Metal-binding</keyword>
<dbReference type="SFLD" id="SFLDG00179">
    <property type="entry name" value="mandelate_racemase"/>
    <property type="match status" value="1"/>
</dbReference>
<accession>A0A0U3GHW9</accession>
<dbReference type="SMART" id="SM00922">
    <property type="entry name" value="MR_MLE"/>
    <property type="match status" value="1"/>
</dbReference>
<dbReference type="GO" id="GO:0016836">
    <property type="term" value="F:hydro-lyase activity"/>
    <property type="evidence" value="ECO:0007669"/>
    <property type="project" value="TreeGrafter"/>
</dbReference>
<evidence type="ECO:0000259" key="4">
    <source>
        <dbReference type="SMART" id="SM00922"/>
    </source>
</evidence>
<dbReference type="DNASU" id="3473929"/>
<protein>
    <submittedName>
        <fullName evidence="5">Mandelate racemase</fullName>
    </submittedName>
</protein>
<dbReference type="PaxDb" id="1435377-SUSAZ_10085"/>
<dbReference type="STRING" id="1435377.SUSAZ_10085"/>
<dbReference type="InterPro" id="IPR029065">
    <property type="entry name" value="Enolase_C-like"/>
</dbReference>
<evidence type="ECO:0000313" key="7">
    <source>
        <dbReference type="Proteomes" id="UP000060043"/>
    </source>
</evidence>
<gene>
    <name evidence="5" type="ORF">ATY89_07120</name>
    <name evidence="6" type="ORF">ATZ20_10140</name>
</gene>
<dbReference type="AlphaFoldDB" id="A0A0U3GHW9"/>
<dbReference type="Gene3D" id="3.30.390.10">
    <property type="entry name" value="Enolase-like, N-terminal domain"/>
    <property type="match status" value="1"/>
</dbReference>
<dbReference type="InterPro" id="IPR013342">
    <property type="entry name" value="Mandelate_racemase_C"/>
</dbReference>
<evidence type="ECO:0000313" key="8">
    <source>
        <dbReference type="Proteomes" id="UP000065473"/>
    </source>
</evidence>
<dbReference type="InterPro" id="IPR029017">
    <property type="entry name" value="Enolase-like_N"/>
</dbReference>
<dbReference type="OMA" id="EFHSMWQ"/>
<dbReference type="InterPro" id="IPR036849">
    <property type="entry name" value="Enolase-like_C_sf"/>
</dbReference>
<evidence type="ECO:0000256" key="1">
    <source>
        <dbReference type="ARBA" id="ARBA00001946"/>
    </source>
</evidence>
<dbReference type="Pfam" id="PF02746">
    <property type="entry name" value="MR_MLE_N"/>
    <property type="match status" value="1"/>
</dbReference>
<proteinExistence type="predicted"/>
<dbReference type="GeneID" id="14552711"/>
<organism evidence="5 8">
    <name type="scientific">Sulfolobus acidocaldarius</name>
    <dbReference type="NCBI Taxonomy" id="2285"/>
    <lineage>
        <taxon>Archaea</taxon>
        <taxon>Thermoproteota</taxon>
        <taxon>Thermoprotei</taxon>
        <taxon>Sulfolobales</taxon>
        <taxon>Sulfolobaceae</taxon>
        <taxon>Sulfolobus</taxon>
    </lineage>
</organism>